<keyword evidence="1" id="KW-0418">Kinase</keyword>
<keyword evidence="1" id="KW-0808">Transferase</keyword>
<dbReference type="SUPFAM" id="SSF55874">
    <property type="entry name" value="ATPase domain of HSP90 chaperone/DNA topoisomerase II/histidine kinase"/>
    <property type="match status" value="1"/>
</dbReference>
<dbReference type="InterPro" id="IPR036890">
    <property type="entry name" value="HATPase_C_sf"/>
</dbReference>
<dbReference type="Gene3D" id="3.30.565.10">
    <property type="entry name" value="Histidine kinase-like ATPase, C-terminal domain"/>
    <property type="match status" value="1"/>
</dbReference>
<proteinExistence type="predicted"/>
<keyword evidence="4" id="KW-1185">Reference proteome</keyword>
<dbReference type="InterPro" id="IPR003594">
    <property type="entry name" value="HATPase_dom"/>
</dbReference>
<gene>
    <name evidence="3" type="ORF">CF165_39765</name>
</gene>
<name>A0A229SQ75_9PSEU</name>
<reference evidence="4" key="1">
    <citation type="submission" date="2017-07" db="EMBL/GenBank/DDBJ databases">
        <title>Comparative genome mining reveals phylogenetic distribution patterns of secondary metabolites in Amycolatopsis.</title>
        <authorList>
            <person name="Adamek M."/>
            <person name="Alanjary M."/>
            <person name="Sales-Ortells H."/>
            <person name="Goodfellow M."/>
            <person name="Bull A.T."/>
            <person name="Kalinowski J."/>
            <person name="Ziemert N."/>
        </authorList>
    </citation>
    <scope>NUCLEOTIDE SEQUENCE [LARGE SCALE GENOMIC DNA]</scope>
    <source>
        <strain evidence="4">H5</strain>
    </source>
</reference>
<dbReference type="EMBL" id="NMUL01000049">
    <property type="protein sequence ID" value="OXM61205.1"/>
    <property type="molecule type" value="Genomic_DNA"/>
</dbReference>
<keyword evidence="1" id="KW-0723">Serine/threonine-protein kinase</keyword>
<evidence type="ECO:0000256" key="1">
    <source>
        <dbReference type="ARBA" id="ARBA00022527"/>
    </source>
</evidence>
<dbReference type="InterPro" id="IPR036513">
    <property type="entry name" value="STAS_dom_sf"/>
</dbReference>
<dbReference type="Gene3D" id="3.30.750.24">
    <property type="entry name" value="STAS domain"/>
    <property type="match status" value="1"/>
</dbReference>
<evidence type="ECO:0000259" key="2">
    <source>
        <dbReference type="PROSITE" id="PS50801"/>
    </source>
</evidence>
<dbReference type="Proteomes" id="UP000215199">
    <property type="component" value="Unassembled WGS sequence"/>
</dbReference>
<feature type="domain" description="STAS" evidence="2">
    <location>
        <begin position="1"/>
        <end position="109"/>
    </location>
</feature>
<dbReference type="SUPFAM" id="SSF52091">
    <property type="entry name" value="SpoIIaa-like"/>
    <property type="match status" value="1"/>
</dbReference>
<dbReference type="OrthoDB" id="4327509at2"/>
<dbReference type="PANTHER" id="PTHR35526">
    <property type="entry name" value="ANTI-SIGMA-F FACTOR RSBW-RELATED"/>
    <property type="match status" value="1"/>
</dbReference>
<accession>A0A229SQ75</accession>
<dbReference type="GO" id="GO:0004674">
    <property type="term" value="F:protein serine/threonine kinase activity"/>
    <property type="evidence" value="ECO:0007669"/>
    <property type="project" value="UniProtKB-KW"/>
</dbReference>
<sequence length="255" mass="27799">MELTQRSRSTVLTLTGILDLRSHPTVRDGLLKAATVAPDGLIADVSGLGFAGDAQLSVFALVAMRLGDWPGIPFALVTRRPDQAALLRRSPVARYARVHRDAAEAEREFGDPVRRRAVREFPRADTTAALARRFVTEVCQAWAIPELVDDARIVVTEFVENTLRYTRSHPEVRIDLRRGICTIAVSDDDPRPAELRERQTATGPGLGLMLVARLARVWGCSGSWGGGKVVWATLRVSQDVRGITTAGSGEGPRSP</sequence>
<protein>
    <submittedName>
        <fullName evidence="3">Anti-anti-sigma factor</fullName>
    </submittedName>
</protein>
<evidence type="ECO:0000313" key="3">
    <source>
        <dbReference type="EMBL" id="OXM61205.1"/>
    </source>
</evidence>
<dbReference type="AlphaFoldDB" id="A0A229SQ75"/>
<organism evidence="3 4">
    <name type="scientific">Amycolatopsis vastitatis</name>
    <dbReference type="NCBI Taxonomy" id="1905142"/>
    <lineage>
        <taxon>Bacteria</taxon>
        <taxon>Bacillati</taxon>
        <taxon>Actinomycetota</taxon>
        <taxon>Actinomycetes</taxon>
        <taxon>Pseudonocardiales</taxon>
        <taxon>Pseudonocardiaceae</taxon>
        <taxon>Amycolatopsis</taxon>
    </lineage>
</organism>
<comment type="caution">
    <text evidence="3">The sequence shown here is derived from an EMBL/GenBank/DDBJ whole genome shotgun (WGS) entry which is preliminary data.</text>
</comment>
<evidence type="ECO:0000313" key="4">
    <source>
        <dbReference type="Proteomes" id="UP000215199"/>
    </source>
</evidence>
<dbReference type="InterPro" id="IPR050267">
    <property type="entry name" value="Anti-sigma-factor_SerPK"/>
</dbReference>
<dbReference type="Pfam" id="PF13581">
    <property type="entry name" value="HATPase_c_2"/>
    <property type="match status" value="1"/>
</dbReference>
<dbReference type="InterPro" id="IPR002645">
    <property type="entry name" value="STAS_dom"/>
</dbReference>
<dbReference type="PROSITE" id="PS50801">
    <property type="entry name" value="STAS"/>
    <property type="match status" value="1"/>
</dbReference>
<dbReference type="PANTHER" id="PTHR35526:SF3">
    <property type="entry name" value="ANTI-SIGMA-F FACTOR RSBW"/>
    <property type="match status" value="1"/>
</dbReference>